<feature type="region of interest" description="Disordered" evidence="1">
    <location>
        <begin position="68"/>
        <end position="130"/>
    </location>
</feature>
<gene>
    <name evidence="2" type="ORF">H0E87_009368</name>
</gene>
<reference evidence="2" key="1">
    <citation type="journal article" date="2021" name="J. Hered.">
        <title>Genome Assembly of Salicaceae Populus deltoides (Eastern Cottonwood) I-69 Based on Nanopore Sequencing and Hi-C Technologies.</title>
        <authorList>
            <person name="Bai S."/>
            <person name="Wu H."/>
            <person name="Zhang J."/>
            <person name="Pan Z."/>
            <person name="Zhao W."/>
            <person name="Li Z."/>
            <person name="Tong C."/>
        </authorList>
    </citation>
    <scope>NUCLEOTIDE SEQUENCE</scope>
    <source>
        <tissue evidence="2">Leaf</tissue>
    </source>
</reference>
<keyword evidence="3" id="KW-1185">Reference proteome</keyword>
<proteinExistence type="predicted"/>
<feature type="compositionally biased region" description="Basic and acidic residues" evidence="1">
    <location>
        <begin position="1"/>
        <end position="10"/>
    </location>
</feature>
<evidence type="ECO:0000256" key="1">
    <source>
        <dbReference type="SAM" id="MobiDB-lite"/>
    </source>
</evidence>
<feature type="compositionally biased region" description="Basic and acidic residues" evidence="1">
    <location>
        <begin position="90"/>
        <end position="107"/>
    </location>
</feature>
<evidence type="ECO:0000313" key="2">
    <source>
        <dbReference type="EMBL" id="KAH8512135.1"/>
    </source>
</evidence>
<dbReference type="Proteomes" id="UP000807159">
    <property type="component" value="Chromosome 4"/>
</dbReference>
<name>A0A8T2Z454_POPDE</name>
<comment type="caution">
    <text evidence="2">The sequence shown here is derived from an EMBL/GenBank/DDBJ whole genome shotgun (WGS) entry which is preliminary data.</text>
</comment>
<dbReference type="AlphaFoldDB" id="A0A8T2Z454"/>
<dbReference type="EMBL" id="JACEGQ020000004">
    <property type="protein sequence ID" value="KAH8512135.1"/>
    <property type="molecule type" value="Genomic_DNA"/>
</dbReference>
<protein>
    <submittedName>
        <fullName evidence="2">Uncharacterized protein</fullName>
    </submittedName>
</protein>
<feature type="region of interest" description="Disordered" evidence="1">
    <location>
        <begin position="1"/>
        <end position="21"/>
    </location>
</feature>
<evidence type="ECO:0000313" key="3">
    <source>
        <dbReference type="Proteomes" id="UP000807159"/>
    </source>
</evidence>
<sequence>MQMELRKERNGFPGQAAAGGEAKGDDWLLLTKDVPARCSRWSQVCHSAGRVADTVLMRTNWQGAGLSRRLVPGEKHKHGQGAMATSLGFAKERGKSGLSLAKKEGWPRDGMGTNGEREKKGSEMTGWQGK</sequence>
<organism evidence="2 3">
    <name type="scientific">Populus deltoides</name>
    <name type="common">Eastern poplar</name>
    <name type="synonym">Eastern cottonwood</name>
    <dbReference type="NCBI Taxonomy" id="3696"/>
    <lineage>
        <taxon>Eukaryota</taxon>
        <taxon>Viridiplantae</taxon>
        <taxon>Streptophyta</taxon>
        <taxon>Embryophyta</taxon>
        <taxon>Tracheophyta</taxon>
        <taxon>Spermatophyta</taxon>
        <taxon>Magnoliopsida</taxon>
        <taxon>eudicotyledons</taxon>
        <taxon>Gunneridae</taxon>
        <taxon>Pentapetalae</taxon>
        <taxon>rosids</taxon>
        <taxon>fabids</taxon>
        <taxon>Malpighiales</taxon>
        <taxon>Salicaceae</taxon>
        <taxon>Saliceae</taxon>
        <taxon>Populus</taxon>
    </lineage>
</organism>
<accession>A0A8T2Z454</accession>